<keyword evidence="13" id="KW-0456">Lyase</keyword>
<comment type="pathway">
    <text evidence="3">Nucleotide-sugar biosynthesis; UDP-alpha-D-xylose biosynthesis; UDP-alpha-D-xylose from UDP-alpha-D-glucuronate: step 1/1.</text>
</comment>
<accession>A0A517LZV2</accession>
<dbReference type="InterPro" id="IPR044516">
    <property type="entry name" value="UXS-like"/>
</dbReference>
<dbReference type="GO" id="GO:0033320">
    <property type="term" value="P:UDP-D-xylose biosynthetic process"/>
    <property type="evidence" value="ECO:0007669"/>
    <property type="project" value="UniProtKB-UniPathway"/>
</dbReference>
<evidence type="ECO:0000256" key="6">
    <source>
        <dbReference type="ARBA" id="ARBA00022692"/>
    </source>
</evidence>
<dbReference type="Gene3D" id="3.40.50.720">
    <property type="entry name" value="NAD(P)-binding Rossmann-like Domain"/>
    <property type="match status" value="1"/>
</dbReference>
<evidence type="ECO:0000256" key="9">
    <source>
        <dbReference type="ARBA" id="ARBA00022989"/>
    </source>
</evidence>
<evidence type="ECO:0000256" key="5">
    <source>
        <dbReference type="ARBA" id="ARBA00012290"/>
    </source>
</evidence>
<dbReference type="KEGG" id="ruv:EC9_23440"/>
<dbReference type="AlphaFoldDB" id="A0A517LZV2"/>
<dbReference type="GO" id="GO:0042732">
    <property type="term" value="P:D-xylose metabolic process"/>
    <property type="evidence" value="ECO:0007669"/>
    <property type="project" value="InterPro"/>
</dbReference>
<feature type="domain" description="NAD(P)-binding" evidence="14">
    <location>
        <begin position="6"/>
        <end position="314"/>
    </location>
</feature>
<keyword evidence="11" id="KW-0333">Golgi apparatus</keyword>
<proteinExistence type="inferred from homology"/>
<dbReference type="GO" id="GO:0048040">
    <property type="term" value="F:UDP-glucuronate decarboxylase activity"/>
    <property type="evidence" value="ECO:0007669"/>
    <property type="project" value="UniProtKB-EC"/>
</dbReference>
<dbReference type="SUPFAM" id="SSF51735">
    <property type="entry name" value="NAD(P)-binding Rossmann-fold domains"/>
    <property type="match status" value="1"/>
</dbReference>
<protein>
    <recommendedName>
        <fullName evidence="5">UDP-glucuronate decarboxylase</fullName>
        <ecNumber evidence="5">4.1.1.35</ecNumber>
    </recommendedName>
</protein>
<name>A0A517LZV2_9BACT</name>
<keyword evidence="10" id="KW-0520">NAD</keyword>
<dbReference type="Proteomes" id="UP000319557">
    <property type="component" value="Chromosome"/>
</dbReference>
<evidence type="ECO:0000256" key="12">
    <source>
        <dbReference type="ARBA" id="ARBA00023136"/>
    </source>
</evidence>
<dbReference type="UniPathway" id="UPA00796">
    <property type="reaction ID" value="UER00771"/>
</dbReference>
<dbReference type="GO" id="GO:0070403">
    <property type="term" value="F:NAD+ binding"/>
    <property type="evidence" value="ECO:0007669"/>
    <property type="project" value="InterPro"/>
</dbReference>
<evidence type="ECO:0000256" key="8">
    <source>
        <dbReference type="ARBA" id="ARBA00022968"/>
    </source>
</evidence>
<dbReference type="InterPro" id="IPR036291">
    <property type="entry name" value="NAD(P)-bd_dom_sf"/>
</dbReference>
<dbReference type="InterPro" id="IPR016040">
    <property type="entry name" value="NAD(P)-bd_dom"/>
</dbReference>
<keyword evidence="7" id="KW-0210">Decarboxylase</keyword>
<keyword evidence="16" id="KW-1185">Reference proteome</keyword>
<evidence type="ECO:0000256" key="11">
    <source>
        <dbReference type="ARBA" id="ARBA00023034"/>
    </source>
</evidence>
<evidence type="ECO:0000256" key="10">
    <source>
        <dbReference type="ARBA" id="ARBA00023027"/>
    </source>
</evidence>
<keyword evidence="9" id="KW-1133">Transmembrane helix</keyword>
<evidence type="ECO:0000259" key="14">
    <source>
        <dbReference type="Pfam" id="PF16363"/>
    </source>
</evidence>
<evidence type="ECO:0000256" key="1">
    <source>
        <dbReference type="ARBA" id="ARBA00001911"/>
    </source>
</evidence>
<sequence>MPKRALITGGAGFIGSHLAEQLLAAGMQVTIVDDLSTGRFENIAGLESRSDVEIIIDTVFNESLIADLIQKSDVVYHLASAVGVKLIIDQPVKTIETIVGGTEIVLRHCSRFRRPVLITSTSEVYGKGSKIPFHEDDDLVTGATSRHRWAYACSKTLDEFLALAHHRETHLPVAIVRLFNTVGPRQTGQYGMVVPNFVQAALKGNPLVVHGDGNQCRCFAHVADVVGALVKIMSNADCYGQVVNIGNNEEVSINQLAQRVIQWTGSTSEIQHIAYDEAYGDGFEDMQRRVPCLQRAADLIGYQPTRDLEKIIRDVADSFSA</sequence>
<evidence type="ECO:0000313" key="15">
    <source>
        <dbReference type="EMBL" id="QDS88157.1"/>
    </source>
</evidence>
<dbReference type="PANTHER" id="PTHR43078:SF6">
    <property type="entry name" value="UDP-GLUCURONIC ACID DECARBOXYLASE 1"/>
    <property type="match status" value="1"/>
</dbReference>
<comment type="cofactor">
    <cofactor evidence="1">
        <name>NAD(+)</name>
        <dbReference type="ChEBI" id="CHEBI:57540"/>
    </cofactor>
</comment>
<dbReference type="RefSeq" id="WP_145345162.1">
    <property type="nucleotide sequence ID" value="NZ_CP036261.1"/>
</dbReference>
<organism evidence="15 16">
    <name type="scientific">Rosistilla ulvae</name>
    <dbReference type="NCBI Taxonomy" id="1930277"/>
    <lineage>
        <taxon>Bacteria</taxon>
        <taxon>Pseudomonadati</taxon>
        <taxon>Planctomycetota</taxon>
        <taxon>Planctomycetia</taxon>
        <taxon>Pirellulales</taxon>
        <taxon>Pirellulaceae</taxon>
        <taxon>Rosistilla</taxon>
    </lineage>
</organism>
<evidence type="ECO:0000256" key="4">
    <source>
        <dbReference type="ARBA" id="ARBA00007505"/>
    </source>
</evidence>
<dbReference type="Pfam" id="PF16363">
    <property type="entry name" value="GDP_Man_Dehyd"/>
    <property type="match status" value="1"/>
</dbReference>
<gene>
    <name evidence="15" type="primary">arnA</name>
    <name evidence="15" type="ORF">EC9_23440</name>
</gene>
<reference evidence="15 16" key="1">
    <citation type="submission" date="2019-02" db="EMBL/GenBank/DDBJ databases">
        <title>Deep-cultivation of Planctomycetes and their phenomic and genomic characterization uncovers novel biology.</title>
        <authorList>
            <person name="Wiegand S."/>
            <person name="Jogler M."/>
            <person name="Boedeker C."/>
            <person name="Pinto D."/>
            <person name="Vollmers J."/>
            <person name="Rivas-Marin E."/>
            <person name="Kohn T."/>
            <person name="Peeters S.H."/>
            <person name="Heuer A."/>
            <person name="Rast P."/>
            <person name="Oberbeckmann S."/>
            <person name="Bunk B."/>
            <person name="Jeske O."/>
            <person name="Meyerdierks A."/>
            <person name="Storesund J.E."/>
            <person name="Kallscheuer N."/>
            <person name="Luecker S."/>
            <person name="Lage O.M."/>
            <person name="Pohl T."/>
            <person name="Merkel B.J."/>
            <person name="Hornburger P."/>
            <person name="Mueller R.-W."/>
            <person name="Bruemmer F."/>
            <person name="Labrenz M."/>
            <person name="Spormann A.M."/>
            <person name="Op den Camp H."/>
            <person name="Overmann J."/>
            <person name="Amann R."/>
            <person name="Jetten M.S.M."/>
            <person name="Mascher T."/>
            <person name="Medema M.H."/>
            <person name="Devos D.P."/>
            <person name="Kaster A.-K."/>
            <person name="Ovreas L."/>
            <person name="Rohde M."/>
            <person name="Galperin M.Y."/>
            <person name="Jogler C."/>
        </authorList>
    </citation>
    <scope>NUCLEOTIDE SEQUENCE [LARGE SCALE GENOMIC DNA]</scope>
    <source>
        <strain evidence="15 16">EC9</strain>
    </source>
</reference>
<comment type="subcellular location">
    <subcellularLocation>
        <location evidence="2">Golgi apparatus</location>
        <location evidence="2">Golgi stack membrane</location>
        <topology evidence="2">Single-pass type II membrane protein</topology>
    </subcellularLocation>
</comment>
<keyword evidence="6" id="KW-0812">Transmembrane</keyword>
<dbReference type="GO" id="GO:0005737">
    <property type="term" value="C:cytoplasm"/>
    <property type="evidence" value="ECO:0007669"/>
    <property type="project" value="TreeGrafter"/>
</dbReference>
<evidence type="ECO:0000256" key="2">
    <source>
        <dbReference type="ARBA" id="ARBA00004447"/>
    </source>
</evidence>
<evidence type="ECO:0000256" key="13">
    <source>
        <dbReference type="ARBA" id="ARBA00023239"/>
    </source>
</evidence>
<dbReference type="EMBL" id="CP036261">
    <property type="protein sequence ID" value="QDS88157.1"/>
    <property type="molecule type" value="Genomic_DNA"/>
</dbReference>
<evidence type="ECO:0000256" key="3">
    <source>
        <dbReference type="ARBA" id="ARBA00005100"/>
    </source>
</evidence>
<evidence type="ECO:0000256" key="7">
    <source>
        <dbReference type="ARBA" id="ARBA00022793"/>
    </source>
</evidence>
<dbReference type="OrthoDB" id="258549at2"/>
<dbReference type="EC" id="4.1.1.35" evidence="5"/>
<keyword evidence="8" id="KW-0735">Signal-anchor</keyword>
<comment type="similarity">
    <text evidence="4">Belongs to the NAD(P)-dependent epimerase/dehydratase family. UDP-glucuronic acid decarboxylase subfamily.</text>
</comment>
<dbReference type="PANTHER" id="PTHR43078">
    <property type="entry name" value="UDP-GLUCURONIC ACID DECARBOXYLASE-RELATED"/>
    <property type="match status" value="1"/>
</dbReference>
<evidence type="ECO:0000313" key="16">
    <source>
        <dbReference type="Proteomes" id="UP000319557"/>
    </source>
</evidence>
<keyword evidence="12" id="KW-0472">Membrane</keyword>